<evidence type="ECO:0000313" key="4">
    <source>
        <dbReference type="Proteomes" id="UP001233999"/>
    </source>
</evidence>
<evidence type="ECO:0000256" key="2">
    <source>
        <dbReference type="SAM" id="SignalP"/>
    </source>
</evidence>
<feature type="chain" id="PRO_5042098352" evidence="2">
    <location>
        <begin position="17"/>
        <end position="187"/>
    </location>
</feature>
<evidence type="ECO:0000256" key="1">
    <source>
        <dbReference type="SAM" id="MobiDB-lite"/>
    </source>
</evidence>
<reference evidence="3" key="1">
    <citation type="journal article" date="2023" name="IScience">
        <title>Live-bearing cockroach genome reveals convergent evolutionary mechanisms linked to viviparity in insects and beyond.</title>
        <authorList>
            <person name="Fouks B."/>
            <person name="Harrison M.C."/>
            <person name="Mikhailova A.A."/>
            <person name="Marchal E."/>
            <person name="English S."/>
            <person name="Carruthers M."/>
            <person name="Jennings E.C."/>
            <person name="Chiamaka E.L."/>
            <person name="Frigard R.A."/>
            <person name="Pippel M."/>
            <person name="Attardo G.M."/>
            <person name="Benoit J.B."/>
            <person name="Bornberg-Bauer E."/>
            <person name="Tobe S.S."/>
        </authorList>
    </citation>
    <scope>NUCLEOTIDE SEQUENCE</scope>
    <source>
        <strain evidence="3">Stay&amp;Tobe</strain>
    </source>
</reference>
<proteinExistence type="predicted"/>
<evidence type="ECO:0000313" key="3">
    <source>
        <dbReference type="EMBL" id="KAJ9577521.1"/>
    </source>
</evidence>
<feature type="region of interest" description="Disordered" evidence="1">
    <location>
        <begin position="160"/>
        <end position="187"/>
    </location>
</feature>
<keyword evidence="2" id="KW-0732">Signal</keyword>
<feature type="region of interest" description="Disordered" evidence="1">
    <location>
        <begin position="100"/>
        <end position="126"/>
    </location>
</feature>
<dbReference type="AlphaFoldDB" id="A0AAD7ZBL6"/>
<feature type="compositionally biased region" description="Basic and acidic residues" evidence="1">
    <location>
        <begin position="107"/>
        <end position="120"/>
    </location>
</feature>
<organism evidence="3 4">
    <name type="scientific">Diploptera punctata</name>
    <name type="common">Pacific beetle cockroach</name>
    <dbReference type="NCBI Taxonomy" id="6984"/>
    <lineage>
        <taxon>Eukaryota</taxon>
        <taxon>Metazoa</taxon>
        <taxon>Ecdysozoa</taxon>
        <taxon>Arthropoda</taxon>
        <taxon>Hexapoda</taxon>
        <taxon>Insecta</taxon>
        <taxon>Pterygota</taxon>
        <taxon>Neoptera</taxon>
        <taxon>Polyneoptera</taxon>
        <taxon>Dictyoptera</taxon>
        <taxon>Blattodea</taxon>
        <taxon>Blaberoidea</taxon>
        <taxon>Blaberidae</taxon>
        <taxon>Diplopterinae</taxon>
        <taxon>Diploptera</taxon>
    </lineage>
</organism>
<keyword evidence="4" id="KW-1185">Reference proteome</keyword>
<dbReference type="EMBL" id="JASPKZ010009355">
    <property type="protein sequence ID" value="KAJ9577521.1"/>
    <property type="molecule type" value="Genomic_DNA"/>
</dbReference>
<gene>
    <name evidence="3" type="ORF">L9F63_005894</name>
</gene>
<dbReference type="Proteomes" id="UP001233999">
    <property type="component" value="Unassembled WGS sequence"/>
</dbReference>
<feature type="signal peptide" evidence="2">
    <location>
        <begin position="1"/>
        <end position="16"/>
    </location>
</feature>
<protein>
    <submittedName>
        <fullName evidence="3">Uncharacterized protein</fullName>
    </submittedName>
</protein>
<accession>A0AAD7ZBL6</accession>
<sequence length="187" mass="22299">MKTLVVLLVSLAVCSTYNTRSRKDDKYDQVMLSPRILPEEMYGPDYVWDNKGMPRRIEIKPPVRRYYNSAPIRRPQQTSLRVHFLPRGLDNAMNMLNSRRSQNYRIRFPDSSRNRTRKPEPDDDIEQRMMLPSGKKIPDKMYGPDYDWNTKGWPEVIKQNPETVRYPVRNRGPQRSSVYFPENGYRR</sequence>
<name>A0AAD7ZBL6_DIPPU</name>
<reference evidence="3" key="2">
    <citation type="submission" date="2023-05" db="EMBL/GenBank/DDBJ databases">
        <authorList>
            <person name="Fouks B."/>
        </authorList>
    </citation>
    <scope>NUCLEOTIDE SEQUENCE</scope>
    <source>
        <strain evidence="3">Stay&amp;Tobe</strain>
        <tissue evidence="3">Testes</tissue>
    </source>
</reference>
<comment type="caution">
    <text evidence="3">The sequence shown here is derived from an EMBL/GenBank/DDBJ whole genome shotgun (WGS) entry which is preliminary data.</text>
</comment>